<evidence type="ECO:0000256" key="4">
    <source>
        <dbReference type="SAM" id="SignalP"/>
    </source>
</evidence>
<organism evidence="5 6">
    <name type="scientific">Thelonectria olida</name>
    <dbReference type="NCBI Taxonomy" id="1576542"/>
    <lineage>
        <taxon>Eukaryota</taxon>
        <taxon>Fungi</taxon>
        <taxon>Dikarya</taxon>
        <taxon>Ascomycota</taxon>
        <taxon>Pezizomycotina</taxon>
        <taxon>Sordariomycetes</taxon>
        <taxon>Hypocreomycetidae</taxon>
        <taxon>Hypocreales</taxon>
        <taxon>Nectriaceae</taxon>
        <taxon>Thelonectria</taxon>
    </lineage>
</organism>
<keyword evidence="6" id="KW-1185">Reference proteome</keyword>
<feature type="signal peptide" evidence="4">
    <location>
        <begin position="1"/>
        <end position="18"/>
    </location>
</feature>
<dbReference type="InterPro" id="IPR010829">
    <property type="entry name" value="Cerato-platanin"/>
</dbReference>
<feature type="chain" id="PRO_5040354121" evidence="4">
    <location>
        <begin position="19"/>
        <end position="139"/>
    </location>
</feature>
<dbReference type="Pfam" id="PF07249">
    <property type="entry name" value="Cerato-platanin"/>
    <property type="match status" value="1"/>
</dbReference>
<dbReference type="CDD" id="cd22778">
    <property type="entry name" value="DPBB_CEPL-like"/>
    <property type="match status" value="1"/>
</dbReference>
<comment type="similarity">
    <text evidence="2">Belongs to the cerato-platanin family.</text>
</comment>
<evidence type="ECO:0000313" key="6">
    <source>
        <dbReference type="Proteomes" id="UP000777438"/>
    </source>
</evidence>
<keyword evidence="4" id="KW-0732">Signal</keyword>
<accession>A0A9P8WA94</accession>
<reference evidence="5 6" key="1">
    <citation type="journal article" date="2021" name="Nat. Commun.">
        <title>Genetic determinants of endophytism in the Arabidopsis root mycobiome.</title>
        <authorList>
            <person name="Mesny F."/>
            <person name="Miyauchi S."/>
            <person name="Thiergart T."/>
            <person name="Pickel B."/>
            <person name="Atanasova L."/>
            <person name="Karlsson M."/>
            <person name="Huettel B."/>
            <person name="Barry K.W."/>
            <person name="Haridas S."/>
            <person name="Chen C."/>
            <person name="Bauer D."/>
            <person name="Andreopoulos W."/>
            <person name="Pangilinan J."/>
            <person name="LaButti K."/>
            <person name="Riley R."/>
            <person name="Lipzen A."/>
            <person name="Clum A."/>
            <person name="Drula E."/>
            <person name="Henrissat B."/>
            <person name="Kohler A."/>
            <person name="Grigoriev I.V."/>
            <person name="Martin F.M."/>
            <person name="Hacquard S."/>
        </authorList>
    </citation>
    <scope>NUCLEOTIDE SEQUENCE [LARGE SCALE GENOMIC DNA]</scope>
    <source>
        <strain evidence="5 6">MPI-CAGE-CH-0241</strain>
    </source>
</reference>
<dbReference type="EMBL" id="JAGPYM010000008">
    <property type="protein sequence ID" value="KAH6891426.1"/>
    <property type="molecule type" value="Genomic_DNA"/>
</dbReference>
<gene>
    <name evidence="5" type="ORF">B0T10DRAFT_312116</name>
</gene>
<evidence type="ECO:0000313" key="5">
    <source>
        <dbReference type="EMBL" id="KAH6891426.1"/>
    </source>
</evidence>
<dbReference type="InterPro" id="IPR036908">
    <property type="entry name" value="RlpA-like_sf"/>
</dbReference>
<dbReference type="SUPFAM" id="SSF50685">
    <property type="entry name" value="Barwin-like endoglucanases"/>
    <property type="match status" value="1"/>
</dbReference>
<dbReference type="GO" id="GO:0005576">
    <property type="term" value="C:extracellular region"/>
    <property type="evidence" value="ECO:0007669"/>
    <property type="project" value="UniProtKB-SubCell"/>
</dbReference>
<evidence type="ECO:0000256" key="1">
    <source>
        <dbReference type="ARBA" id="ARBA00004613"/>
    </source>
</evidence>
<proteinExistence type="inferred from homology"/>
<dbReference type="Proteomes" id="UP000777438">
    <property type="component" value="Unassembled WGS sequence"/>
</dbReference>
<sequence>MQLSNLLTIFTIASAASAATISYDTGYDDRTRSLTSVSCSDGANGLMTKHPSWKVQGDIPRFPYVGGSADVAGWNSPNCGLCYKITYNGRSINLLAIDHAASGINMSLDAMNALTGGQAVKLGRVVATVQRVAASNCGL</sequence>
<comment type="caution">
    <text evidence="5">The sequence shown here is derived from an EMBL/GenBank/DDBJ whole genome shotgun (WGS) entry which is preliminary data.</text>
</comment>
<name>A0A9P8WA94_9HYPO</name>
<dbReference type="AlphaFoldDB" id="A0A9P8WA94"/>
<dbReference type="Gene3D" id="2.40.40.10">
    <property type="entry name" value="RlpA-like domain"/>
    <property type="match status" value="1"/>
</dbReference>
<evidence type="ECO:0000256" key="2">
    <source>
        <dbReference type="ARBA" id="ARBA00010421"/>
    </source>
</evidence>
<evidence type="ECO:0000256" key="3">
    <source>
        <dbReference type="ARBA" id="ARBA00022525"/>
    </source>
</evidence>
<comment type="subcellular location">
    <subcellularLocation>
        <location evidence="1">Secreted</location>
    </subcellularLocation>
</comment>
<protein>
    <submittedName>
        <fullName evidence="5">Eliciting plant response-like protein</fullName>
    </submittedName>
</protein>
<dbReference type="OrthoDB" id="4898945at2759"/>
<keyword evidence="3" id="KW-0964">Secreted</keyword>